<dbReference type="Gene3D" id="3.40.50.1240">
    <property type="entry name" value="Phosphoglycerate mutase-like"/>
    <property type="match status" value="1"/>
</dbReference>
<dbReference type="InterPro" id="IPR051710">
    <property type="entry name" value="Phosphatase_SH3-domain"/>
</dbReference>
<keyword evidence="2" id="KW-1185">Reference proteome</keyword>
<dbReference type="Proteomes" id="UP001515480">
    <property type="component" value="Unassembled WGS sequence"/>
</dbReference>
<name>A0AB34JDE1_PRYPA</name>
<dbReference type="PANTHER" id="PTHR16469">
    <property type="entry name" value="UBIQUITIN-ASSOCIATED AND SH3 DOMAIN-CONTAINING BA-RELATED"/>
    <property type="match status" value="1"/>
</dbReference>
<accession>A0AB34JDE1</accession>
<sequence>MAMHSGAVEVLVVRHAERLDETEQKDAFYRTCGDRWWDPPLSARGVAQASSAGAQLRALHARQPFDEVLCSPTLRTMQTASYIAKELELGVRRVPGLAACAAAIQQFGIGSFRPSNQIHEAPHGKQPKPRFLSEKECEAVCAPGTRFLPEDTMFEQFEPCVRRVAMQSSSRRVLIVSHREGIRELRELAGSSDMRTPYCCISRFLLADCQAKWIYAP</sequence>
<organism evidence="1 2">
    <name type="scientific">Prymnesium parvum</name>
    <name type="common">Toxic golden alga</name>
    <dbReference type="NCBI Taxonomy" id="97485"/>
    <lineage>
        <taxon>Eukaryota</taxon>
        <taxon>Haptista</taxon>
        <taxon>Haptophyta</taxon>
        <taxon>Prymnesiophyceae</taxon>
        <taxon>Prymnesiales</taxon>
        <taxon>Prymnesiaceae</taxon>
        <taxon>Prymnesium</taxon>
    </lineage>
</organism>
<dbReference type="PANTHER" id="PTHR16469:SF27">
    <property type="entry name" value="UBIQUITIN-ASSOCIATED AND SH3 DOMAIN-CONTAINING BA-RELATED"/>
    <property type="match status" value="1"/>
</dbReference>
<dbReference type="SUPFAM" id="SSF53254">
    <property type="entry name" value="Phosphoglycerate mutase-like"/>
    <property type="match status" value="1"/>
</dbReference>
<protein>
    <recommendedName>
        <fullName evidence="3">Phosphoglycerate mutase (2,3-diphosphoglycerate-dependent)</fullName>
    </recommendedName>
</protein>
<dbReference type="InterPro" id="IPR029033">
    <property type="entry name" value="His_PPase_superfam"/>
</dbReference>
<dbReference type="Pfam" id="PF00300">
    <property type="entry name" value="His_Phos_1"/>
    <property type="match status" value="1"/>
</dbReference>
<dbReference type="SMART" id="SM00855">
    <property type="entry name" value="PGAM"/>
    <property type="match status" value="1"/>
</dbReference>
<proteinExistence type="predicted"/>
<comment type="caution">
    <text evidence="1">The sequence shown here is derived from an EMBL/GenBank/DDBJ whole genome shotgun (WGS) entry which is preliminary data.</text>
</comment>
<dbReference type="AlphaFoldDB" id="A0AB34JDE1"/>
<evidence type="ECO:0000313" key="1">
    <source>
        <dbReference type="EMBL" id="KAL1519680.1"/>
    </source>
</evidence>
<dbReference type="InterPro" id="IPR013078">
    <property type="entry name" value="His_Pase_superF_clade-1"/>
</dbReference>
<gene>
    <name evidence="1" type="ORF">AB1Y20_023190</name>
</gene>
<evidence type="ECO:0000313" key="2">
    <source>
        <dbReference type="Proteomes" id="UP001515480"/>
    </source>
</evidence>
<dbReference type="EMBL" id="JBGBPQ010000009">
    <property type="protein sequence ID" value="KAL1519680.1"/>
    <property type="molecule type" value="Genomic_DNA"/>
</dbReference>
<dbReference type="CDD" id="cd07067">
    <property type="entry name" value="HP_PGM_like"/>
    <property type="match status" value="1"/>
</dbReference>
<evidence type="ECO:0008006" key="3">
    <source>
        <dbReference type="Google" id="ProtNLM"/>
    </source>
</evidence>
<reference evidence="1 2" key="1">
    <citation type="journal article" date="2024" name="Science">
        <title>Giant polyketide synthase enzymes in the biosynthesis of giant marine polyether toxins.</title>
        <authorList>
            <person name="Fallon T.R."/>
            <person name="Shende V.V."/>
            <person name="Wierzbicki I.H."/>
            <person name="Pendleton A.L."/>
            <person name="Watervoot N.F."/>
            <person name="Auber R.P."/>
            <person name="Gonzalez D.J."/>
            <person name="Wisecaver J.H."/>
            <person name="Moore B.S."/>
        </authorList>
    </citation>
    <scope>NUCLEOTIDE SEQUENCE [LARGE SCALE GENOMIC DNA]</scope>
    <source>
        <strain evidence="1 2">12B1</strain>
    </source>
</reference>